<dbReference type="RefSeq" id="WP_134171783.1">
    <property type="nucleotide sequence ID" value="NZ_SODI01000001.1"/>
</dbReference>
<gene>
    <name evidence="2" type="ORF">E3T53_00555</name>
</gene>
<dbReference type="EMBL" id="SOHQ01000001">
    <property type="protein sequence ID" value="TFD82398.1"/>
    <property type="molecule type" value="Genomic_DNA"/>
</dbReference>
<keyword evidence="1" id="KW-0472">Membrane</keyword>
<keyword evidence="1" id="KW-1133">Transmembrane helix</keyword>
<reference evidence="2 3" key="1">
    <citation type="submission" date="2019-03" db="EMBL/GenBank/DDBJ databases">
        <title>Genomics of glacier-inhabiting Cryobacterium strains.</title>
        <authorList>
            <person name="Liu Q."/>
            <person name="Xin Y.-H."/>
        </authorList>
    </citation>
    <scope>NUCLEOTIDE SEQUENCE [LARGE SCALE GENOMIC DNA]</scope>
    <source>
        <strain evidence="2 3">CGMCC 1.4292</strain>
    </source>
</reference>
<keyword evidence="1" id="KW-0812">Transmembrane</keyword>
<evidence type="ECO:0000256" key="1">
    <source>
        <dbReference type="SAM" id="Phobius"/>
    </source>
</evidence>
<name>A0A4Y8KS29_9MICO</name>
<dbReference type="AlphaFoldDB" id="A0A4Y8KS29"/>
<accession>A0A4Y8KS29</accession>
<evidence type="ECO:0000313" key="3">
    <source>
        <dbReference type="Proteomes" id="UP000298218"/>
    </source>
</evidence>
<comment type="caution">
    <text evidence="2">The sequence shown here is derived from an EMBL/GenBank/DDBJ whole genome shotgun (WGS) entry which is preliminary data.</text>
</comment>
<feature type="transmembrane region" description="Helical" evidence="1">
    <location>
        <begin position="24"/>
        <end position="44"/>
    </location>
</feature>
<sequence length="59" mass="6365">MHRDNGHEIALAHELPTAFAKTRAGLPLAALVFLAEFGAAFATLPGEPTPRIHDVMQNM</sequence>
<proteinExistence type="predicted"/>
<organism evidence="2 3">
    <name type="scientific">Cryobacterium psychrophilum</name>
    <dbReference type="NCBI Taxonomy" id="41988"/>
    <lineage>
        <taxon>Bacteria</taxon>
        <taxon>Bacillati</taxon>
        <taxon>Actinomycetota</taxon>
        <taxon>Actinomycetes</taxon>
        <taxon>Micrococcales</taxon>
        <taxon>Microbacteriaceae</taxon>
        <taxon>Cryobacterium</taxon>
    </lineage>
</organism>
<dbReference type="Proteomes" id="UP000298218">
    <property type="component" value="Unassembled WGS sequence"/>
</dbReference>
<protein>
    <submittedName>
        <fullName evidence="2">Uncharacterized protein</fullName>
    </submittedName>
</protein>
<dbReference type="OrthoDB" id="9804700at2"/>
<evidence type="ECO:0000313" key="2">
    <source>
        <dbReference type="EMBL" id="TFD82398.1"/>
    </source>
</evidence>
<keyword evidence="3" id="KW-1185">Reference proteome</keyword>